<dbReference type="GO" id="GO:0005886">
    <property type="term" value="C:plasma membrane"/>
    <property type="evidence" value="ECO:0007669"/>
    <property type="project" value="TreeGrafter"/>
</dbReference>
<dbReference type="PANTHER" id="PTHR27002">
    <property type="entry name" value="RECEPTOR-LIKE SERINE/THREONINE-PROTEIN KINASE SD1-8"/>
    <property type="match status" value="1"/>
</dbReference>
<keyword evidence="1" id="KW-0723">Serine/threonine-protein kinase</keyword>
<dbReference type="InterPro" id="IPR000719">
    <property type="entry name" value="Prot_kinase_dom"/>
</dbReference>
<name>A0A2I0J5E9_PUNGR</name>
<dbReference type="InterPro" id="IPR011009">
    <property type="entry name" value="Kinase-like_dom_sf"/>
</dbReference>
<dbReference type="PANTHER" id="PTHR27002:SF925">
    <property type="entry name" value="RECEPTOR-LIKE SERINE_THREONINE-PROTEIN KINASE"/>
    <property type="match status" value="1"/>
</dbReference>
<evidence type="ECO:0000313" key="8">
    <source>
        <dbReference type="Proteomes" id="UP000233551"/>
    </source>
</evidence>
<keyword evidence="2" id="KW-0808">Transferase</keyword>
<proteinExistence type="predicted"/>
<dbReference type="Pfam" id="PF07714">
    <property type="entry name" value="PK_Tyr_Ser-Thr"/>
    <property type="match status" value="1"/>
</dbReference>
<dbReference type="GO" id="GO:0004674">
    <property type="term" value="F:protein serine/threonine kinase activity"/>
    <property type="evidence" value="ECO:0007669"/>
    <property type="project" value="UniProtKB-KW"/>
</dbReference>
<evidence type="ECO:0000313" key="7">
    <source>
        <dbReference type="EMBL" id="PKI51140.1"/>
    </source>
</evidence>
<comment type="caution">
    <text evidence="7">The sequence shown here is derived from an EMBL/GenBank/DDBJ whole genome shotgun (WGS) entry which is preliminary data.</text>
</comment>
<evidence type="ECO:0000259" key="6">
    <source>
        <dbReference type="PROSITE" id="PS50011"/>
    </source>
</evidence>
<accession>A0A2I0J5E9</accession>
<dbReference type="Proteomes" id="UP000233551">
    <property type="component" value="Unassembled WGS sequence"/>
</dbReference>
<dbReference type="GO" id="GO:0005524">
    <property type="term" value="F:ATP binding"/>
    <property type="evidence" value="ECO:0007669"/>
    <property type="project" value="UniProtKB-KW"/>
</dbReference>
<reference evidence="7 8" key="1">
    <citation type="submission" date="2017-11" db="EMBL/GenBank/DDBJ databases">
        <title>De-novo sequencing of pomegranate (Punica granatum L.) genome.</title>
        <authorList>
            <person name="Akparov Z."/>
            <person name="Amiraslanov A."/>
            <person name="Hajiyeva S."/>
            <person name="Abbasov M."/>
            <person name="Kaur K."/>
            <person name="Hamwieh A."/>
            <person name="Solovyev V."/>
            <person name="Salamov A."/>
            <person name="Braich B."/>
            <person name="Kosarev P."/>
            <person name="Mahmoud A."/>
            <person name="Hajiyev E."/>
            <person name="Babayeva S."/>
            <person name="Izzatullayeva V."/>
            <person name="Mammadov A."/>
            <person name="Mammadov A."/>
            <person name="Sharifova S."/>
            <person name="Ojaghi J."/>
            <person name="Eynullazada K."/>
            <person name="Bayramov B."/>
            <person name="Abdulazimova A."/>
            <person name="Shahmuradov I."/>
        </authorList>
    </citation>
    <scope>NUCLEOTIDE SEQUENCE [LARGE SCALE GENOMIC DNA]</scope>
    <source>
        <strain evidence="8">cv. AG2017</strain>
        <tissue evidence="7">Leaf</tissue>
    </source>
</reference>
<keyword evidence="4" id="KW-0418">Kinase</keyword>
<evidence type="ECO:0000256" key="5">
    <source>
        <dbReference type="ARBA" id="ARBA00022840"/>
    </source>
</evidence>
<evidence type="ECO:0000256" key="4">
    <source>
        <dbReference type="ARBA" id="ARBA00022777"/>
    </source>
</evidence>
<evidence type="ECO:0000256" key="3">
    <source>
        <dbReference type="ARBA" id="ARBA00022741"/>
    </source>
</evidence>
<keyword evidence="5" id="KW-0067">ATP-binding</keyword>
<organism evidence="7 8">
    <name type="scientific">Punica granatum</name>
    <name type="common">Pomegranate</name>
    <dbReference type="NCBI Taxonomy" id="22663"/>
    <lineage>
        <taxon>Eukaryota</taxon>
        <taxon>Viridiplantae</taxon>
        <taxon>Streptophyta</taxon>
        <taxon>Embryophyta</taxon>
        <taxon>Tracheophyta</taxon>
        <taxon>Spermatophyta</taxon>
        <taxon>Magnoliopsida</taxon>
        <taxon>eudicotyledons</taxon>
        <taxon>Gunneridae</taxon>
        <taxon>Pentapetalae</taxon>
        <taxon>rosids</taxon>
        <taxon>malvids</taxon>
        <taxon>Myrtales</taxon>
        <taxon>Lythraceae</taxon>
        <taxon>Punica</taxon>
    </lineage>
</organism>
<feature type="domain" description="Protein kinase" evidence="6">
    <location>
        <begin position="1"/>
        <end position="116"/>
    </location>
</feature>
<dbReference type="AlphaFoldDB" id="A0A2I0J5E9"/>
<dbReference type="SUPFAM" id="SSF56112">
    <property type="entry name" value="Protein kinase-like (PK-like)"/>
    <property type="match status" value="1"/>
</dbReference>
<dbReference type="InterPro" id="IPR001245">
    <property type="entry name" value="Ser-Thr/Tyr_kinase_cat_dom"/>
</dbReference>
<keyword evidence="3" id="KW-0547">Nucleotide-binding</keyword>
<evidence type="ECO:0000256" key="2">
    <source>
        <dbReference type="ARBA" id="ARBA00022679"/>
    </source>
</evidence>
<protein>
    <recommendedName>
        <fullName evidence="6">Protein kinase domain-containing protein</fullName>
    </recommendedName>
</protein>
<gene>
    <name evidence="7" type="ORF">CRG98_028427</name>
</gene>
<evidence type="ECO:0000256" key="1">
    <source>
        <dbReference type="ARBA" id="ARBA00022527"/>
    </source>
</evidence>
<dbReference type="Gene3D" id="1.10.510.10">
    <property type="entry name" value="Transferase(Phosphotransferase) domain 1"/>
    <property type="match status" value="1"/>
</dbReference>
<sequence length="182" mass="19947">MNPKISDFGLAKMFGGNVSQANTIHIAGTYGYMSPEYALEGRFSIKSDVFSFGVLQLEVISGKKNTGFYQSESLNLLSHAWELWCAGKALQLVDPALEHDLDADITVMRYINVALLCVQEIAGDRLTMSEVVSMLTNENITILSPKQAAFSNLRSTRVPVQPISPPELCSQNGMTVSAMKPR</sequence>
<dbReference type="EMBL" id="PGOL01002041">
    <property type="protein sequence ID" value="PKI51140.1"/>
    <property type="molecule type" value="Genomic_DNA"/>
</dbReference>
<keyword evidence="8" id="KW-1185">Reference proteome</keyword>
<dbReference type="PROSITE" id="PS50011">
    <property type="entry name" value="PROTEIN_KINASE_DOM"/>
    <property type="match status" value="1"/>
</dbReference>